<dbReference type="InterPro" id="IPR042099">
    <property type="entry name" value="ANL_N_sf"/>
</dbReference>
<reference evidence="3" key="1">
    <citation type="journal article" date="2015" name="Nature">
        <title>Complex archaea that bridge the gap between prokaryotes and eukaryotes.</title>
        <authorList>
            <person name="Spang A."/>
            <person name="Saw J.H."/>
            <person name="Jorgensen S.L."/>
            <person name="Zaremba-Niedzwiedzka K."/>
            <person name="Martijn J."/>
            <person name="Lind A.E."/>
            <person name="van Eijk R."/>
            <person name="Schleper C."/>
            <person name="Guy L."/>
            <person name="Ettema T.J."/>
        </authorList>
    </citation>
    <scope>NUCLEOTIDE SEQUENCE</scope>
</reference>
<comment type="caution">
    <text evidence="3">The sequence shown here is derived from an EMBL/GenBank/DDBJ whole genome shotgun (WGS) entry which is preliminary data.</text>
</comment>
<dbReference type="Pfam" id="PF00501">
    <property type="entry name" value="AMP-binding"/>
    <property type="match status" value="1"/>
</dbReference>
<dbReference type="PANTHER" id="PTHR43352:SF1">
    <property type="entry name" value="ANTHRANILATE--COA LIGASE"/>
    <property type="match status" value="1"/>
</dbReference>
<organism evidence="3">
    <name type="scientific">marine sediment metagenome</name>
    <dbReference type="NCBI Taxonomy" id="412755"/>
    <lineage>
        <taxon>unclassified sequences</taxon>
        <taxon>metagenomes</taxon>
        <taxon>ecological metagenomes</taxon>
    </lineage>
</organism>
<feature type="non-terminal residue" evidence="3">
    <location>
        <position position="355"/>
    </location>
</feature>
<evidence type="ECO:0000259" key="2">
    <source>
        <dbReference type="Pfam" id="PF00501"/>
    </source>
</evidence>
<protein>
    <recommendedName>
        <fullName evidence="2">AMP-dependent synthetase/ligase domain-containing protein</fullName>
    </recommendedName>
</protein>
<dbReference type="AlphaFoldDB" id="A0A0F8YXG3"/>
<name>A0A0F8YXG3_9ZZZZ</name>
<gene>
    <name evidence="3" type="ORF">LCGC14_2766200</name>
</gene>
<sequence length="355" mass="39048">MAPIELPNRLNAAAVLVDSHLEAGRADKPAILCGDRTVTYRDLQQGVNRAGNALRELGVRMEERVAILLPDTPECVYAFFGAIKIGAVAIPINTILKPNDYEYMLNDSRARVLVVHSTILDQITPIREKLKYLEHVIVANETPEDVPSDIPNDVPAGCLSLDTIMQQASASLEAVDTSKDDSAFWLYSSGTTGFPKGTIHLHHDMLVEADLYAKQTIGLKESDLSFSVAKLFFAYGLGNGLYFPLRLGGTTVLLPDRPMPQLVYDVIDRYQPTVFYGVPTSYAALLHLAEKTDRTSLGRVRMCVSAGEPLPKHLYDKWLERFGVEILDGIGSTEILHIFISNRPGKARPGSTGQI</sequence>
<dbReference type="Gene3D" id="3.40.50.12780">
    <property type="entry name" value="N-terminal domain of ligase-like"/>
    <property type="match status" value="1"/>
</dbReference>
<accession>A0A0F8YXG3</accession>
<evidence type="ECO:0000313" key="3">
    <source>
        <dbReference type="EMBL" id="KKK86142.1"/>
    </source>
</evidence>
<dbReference type="EMBL" id="LAZR01050984">
    <property type="protein sequence ID" value="KKK86142.1"/>
    <property type="molecule type" value="Genomic_DNA"/>
</dbReference>
<dbReference type="GO" id="GO:0016878">
    <property type="term" value="F:acid-thiol ligase activity"/>
    <property type="evidence" value="ECO:0007669"/>
    <property type="project" value="TreeGrafter"/>
</dbReference>
<dbReference type="SUPFAM" id="SSF56801">
    <property type="entry name" value="Acetyl-CoA synthetase-like"/>
    <property type="match status" value="1"/>
</dbReference>
<feature type="domain" description="AMP-dependent synthetase/ligase" evidence="2">
    <location>
        <begin position="24"/>
        <end position="354"/>
    </location>
</feature>
<dbReference type="GO" id="GO:0044550">
    <property type="term" value="P:secondary metabolite biosynthetic process"/>
    <property type="evidence" value="ECO:0007669"/>
    <property type="project" value="TreeGrafter"/>
</dbReference>
<evidence type="ECO:0000256" key="1">
    <source>
        <dbReference type="ARBA" id="ARBA00022598"/>
    </source>
</evidence>
<dbReference type="PANTHER" id="PTHR43352">
    <property type="entry name" value="ACETYL-COA SYNTHETASE"/>
    <property type="match status" value="1"/>
</dbReference>
<keyword evidence="1" id="KW-0436">Ligase</keyword>
<dbReference type="InterPro" id="IPR000873">
    <property type="entry name" value="AMP-dep_synth/lig_dom"/>
</dbReference>
<proteinExistence type="predicted"/>